<feature type="transmembrane region" description="Helical" evidence="7">
    <location>
        <begin position="779"/>
        <end position="807"/>
    </location>
</feature>
<dbReference type="PANTHER" id="PTHR23302:SF43">
    <property type="entry name" value="TMC DOMAIN-CONTAINING PROTEIN"/>
    <property type="match status" value="1"/>
</dbReference>
<dbReference type="Pfam" id="PF07810">
    <property type="entry name" value="TMC"/>
    <property type="match status" value="1"/>
</dbReference>
<comment type="similarity">
    <text evidence="2">Belongs to the TMC family.</text>
</comment>
<keyword evidence="10" id="KW-1185">Reference proteome</keyword>
<keyword evidence="3 7" id="KW-0812">Transmembrane</keyword>
<evidence type="ECO:0000256" key="6">
    <source>
        <dbReference type="SAM" id="MobiDB-lite"/>
    </source>
</evidence>
<feature type="transmembrane region" description="Helical" evidence="7">
    <location>
        <begin position="552"/>
        <end position="576"/>
    </location>
</feature>
<dbReference type="EMBL" id="CAXKWB010018377">
    <property type="protein sequence ID" value="CAL4120848.1"/>
    <property type="molecule type" value="Genomic_DNA"/>
</dbReference>
<dbReference type="GO" id="GO:0008381">
    <property type="term" value="F:mechanosensitive monoatomic ion channel activity"/>
    <property type="evidence" value="ECO:0007669"/>
    <property type="project" value="TreeGrafter"/>
</dbReference>
<evidence type="ECO:0000259" key="8">
    <source>
        <dbReference type="Pfam" id="PF07810"/>
    </source>
</evidence>
<dbReference type="AlphaFoldDB" id="A0AAV2RAP3"/>
<evidence type="ECO:0000256" key="7">
    <source>
        <dbReference type="SAM" id="Phobius"/>
    </source>
</evidence>
<accession>A0AAV2RAP3</accession>
<reference evidence="9 10" key="1">
    <citation type="submission" date="2024-05" db="EMBL/GenBank/DDBJ databases">
        <authorList>
            <person name="Wallberg A."/>
        </authorList>
    </citation>
    <scope>NUCLEOTIDE SEQUENCE [LARGE SCALE GENOMIC DNA]</scope>
</reference>
<comment type="subcellular location">
    <subcellularLocation>
        <location evidence="1">Membrane</location>
        <topology evidence="1">Multi-pass membrane protein</topology>
    </subcellularLocation>
</comment>
<evidence type="ECO:0000313" key="10">
    <source>
        <dbReference type="Proteomes" id="UP001497623"/>
    </source>
</evidence>
<evidence type="ECO:0000256" key="4">
    <source>
        <dbReference type="ARBA" id="ARBA00022989"/>
    </source>
</evidence>
<dbReference type="InterPro" id="IPR038900">
    <property type="entry name" value="TMC"/>
</dbReference>
<proteinExistence type="inferred from homology"/>
<dbReference type="InterPro" id="IPR012496">
    <property type="entry name" value="TMC_dom"/>
</dbReference>
<feature type="non-terminal residue" evidence="9">
    <location>
        <position position="896"/>
    </location>
</feature>
<feature type="transmembrane region" description="Helical" evidence="7">
    <location>
        <begin position="726"/>
        <end position="747"/>
    </location>
</feature>
<keyword evidence="4 7" id="KW-1133">Transmembrane helix</keyword>
<organism evidence="9 10">
    <name type="scientific">Meganyctiphanes norvegica</name>
    <name type="common">Northern krill</name>
    <name type="synonym">Thysanopoda norvegica</name>
    <dbReference type="NCBI Taxonomy" id="48144"/>
    <lineage>
        <taxon>Eukaryota</taxon>
        <taxon>Metazoa</taxon>
        <taxon>Ecdysozoa</taxon>
        <taxon>Arthropoda</taxon>
        <taxon>Crustacea</taxon>
        <taxon>Multicrustacea</taxon>
        <taxon>Malacostraca</taxon>
        <taxon>Eumalacostraca</taxon>
        <taxon>Eucarida</taxon>
        <taxon>Euphausiacea</taxon>
        <taxon>Euphausiidae</taxon>
        <taxon>Meganyctiphanes</taxon>
    </lineage>
</organism>
<sequence>MEGEQYHNYTNQSQEDLSYYDHNNGVQDIPVDDCADEVDGGLRRAKTDAHLSRRNPAALQRHKSFHGAEHYGTYRNEELQSQHAHNYGPGNRESEWFNTIIRHRRHGKTPATDAEVVQEIAQAMEHDQKLMADDIDGEVNRREALRELPKSLKMKKQIRNQLTVTRERKRKSKNISSFQQFKYLISVYWHKFGQSVKSTMHDYSLWHKDLKEIEGVFGTGIGSYFRFLRYLLLLNIGIACILCGFLLVPQLLYRSKCTIDTPTTTSAVTTTTSAVTTEATLDRNARNPAGLAAAALHLNENLALDGGSWGSSMILNNDSDSSSANDDQEFVYKTPTDTRVLNTDECPQYSNFGPLNWLTGVGWFNTTELYYGGYNDTTGDNILDYNIAAAYFFVIFSCFIIYLVAILHRVIQLYKVNYIDATQEMSGNFVKLVFCAWDFNISNQKGANIRHKSIYNQLSELLCEQQIEEEEMSLVQRVMSFGWKATCWLVLLTLLGLIGWFMQWLVTKSLSNKIEGSLLVYPLIVTAIMLVVPMAFEFIVRLEHYKNPRHNLYATLIRTILLELVILGVLIGSSVWKSSSHDSSSLTKSIKTAMAAKESANNAIRSANLNEVADSPDCWETELGGQIYRLLIIEFLVQFIFYLPWEALKAMLVKRKLLPESFLEFNISRNTLQLIYNQTLLWFGLFYIPLAPLIVIVKMILLFYMQKIALLKFQRPAESPWRAAQTETLFFALTLLALILAFMAYGYVMVKGNVSNDCGPFVGYTHYIDLVWKLSGDNLILLIVSWFLKPGIVAGILGLLVIVVYCARSMSEGRAEMIELLQRQLDLEVQDRAFLLKLTEKLTKTENQGGNNGFVQSHPSPISSPHKLTKRASFTYTSNREEYEGAEVIQIQKLST</sequence>
<keyword evidence="5 7" id="KW-0472">Membrane</keyword>
<feature type="transmembrane region" description="Helical" evidence="7">
    <location>
        <begin position="388"/>
        <end position="407"/>
    </location>
</feature>
<dbReference type="GO" id="GO:0005886">
    <property type="term" value="C:plasma membrane"/>
    <property type="evidence" value="ECO:0007669"/>
    <property type="project" value="InterPro"/>
</dbReference>
<evidence type="ECO:0000313" key="9">
    <source>
        <dbReference type="EMBL" id="CAL4120848.1"/>
    </source>
</evidence>
<evidence type="ECO:0000256" key="2">
    <source>
        <dbReference type="ARBA" id="ARBA00006510"/>
    </source>
</evidence>
<feature type="region of interest" description="Disordered" evidence="6">
    <location>
        <begin position="847"/>
        <end position="868"/>
    </location>
</feature>
<feature type="transmembrane region" description="Helical" evidence="7">
    <location>
        <begin position="230"/>
        <end position="253"/>
    </location>
</feature>
<evidence type="ECO:0000256" key="5">
    <source>
        <dbReference type="ARBA" id="ARBA00023136"/>
    </source>
</evidence>
<evidence type="ECO:0000256" key="1">
    <source>
        <dbReference type="ARBA" id="ARBA00004141"/>
    </source>
</evidence>
<gene>
    <name evidence="9" type="ORF">MNOR_LOCUS22133</name>
</gene>
<dbReference type="Proteomes" id="UP001497623">
    <property type="component" value="Unassembled WGS sequence"/>
</dbReference>
<feature type="domain" description="TMC" evidence="8">
    <location>
        <begin position="618"/>
        <end position="724"/>
    </location>
</feature>
<feature type="transmembrane region" description="Helical" evidence="7">
    <location>
        <begin position="682"/>
        <end position="705"/>
    </location>
</feature>
<dbReference type="PANTHER" id="PTHR23302">
    <property type="entry name" value="TRANSMEMBRANE CHANNEL-RELATED"/>
    <property type="match status" value="1"/>
</dbReference>
<feature type="transmembrane region" description="Helical" evidence="7">
    <location>
        <begin position="486"/>
        <end position="506"/>
    </location>
</feature>
<feature type="compositionally biased region" description="Polar residues" evidence="6">
    <location>
        <begin position="847"/>
        <end position="863"/>
    </location>
</feature>
<name>A0AAV2RAP3_MEGNR</name>
<feature type="transmembrane region" description="Helical" evidence="7">
    <location>
        <begin position="518"/>
        <end position="540"/>
    </location>
</feature>
<evidence type="ECO:0000256" key="3">
    <source>
        <dbReference type="ARBA" id="ARBA00022692"/>
    </source>
</evidence>
<protein>
    <recommendedName>
        <fullName evidence="8">TMC domain-containing protein</fullName>
    </recommendedName>
</protein>
<comment type="caution">
    <text evidence="9">The sequence shown here is derived from an EMBL/GenBank/DDBJ whole genome shotgun (WGS) entry which is preliminary data.</text>
</comment>